<dbReference type="Proteomes" id="UP001266305">
    <property type="component" value="Unassembled WGS sequence"/>
</dbReference>
<accession>A0ABQ9W716</accession>
<evidence type="ECO:0000256" key="3">
    <source>
        <dbReference type="SAM" id="MobiDB-lite"/>
    </source>
</evidence>
<dbReference type="Pfam" id="PF16516">
    <property type="entry name" value="CC2-LZ"/>
    <property type="match status" value="1"/>
</dbReference>
<dbReference type="Gene3D" id="1.20.5.990">
    <property type="entry name" value="Nemo cc2-lz domain - 1d5 darpin complex"/>
    <property type="match status" value="1"/>
</dbReference>
<dbReference type="EMBL" id="JASSZA010000003">
    <property type="protein sequence ID" value="KAK2116167.1"/>
    <property type="molecule type" value="Genomic_DNA"/>
</dbReference>
<keyword evidence="6" id="KW-1185">Reference proteome</keyword>
<reference evidence="5 6" key="1">
    <citation type="submission" date="2023-05" db="EMBL/GenBank/DDBJ databases">
        <title>B98-5 Cell Line De Novo Hybrid Assembly: An Optical Mapping Approach.</title>
        <authorList>
            <person name="Kananen K."/>
            <person name="Auerbach J.A."/>
            <person name="Kautto E."/>
            <person name="Blachly J.S."/>
        </authorList>
    </citation>
    <scope>NUCLEOTIDE SEQUENCE [LARGE SCALE GENOMIC DNA]</scope>
    <source>
        <strain evidence="5">B95-8</strain>
        <tissue evidence="5">Cell line</tissue>
    </source>
</reference>
<keyword evidence="1 2" id="KW-0175">Coiled coil</keyword>
<dbReference type="InterPro" id="IPR032419">
    <property type="entry name" value="CC2-LZ_dom"/>
</dbReference>
<proteinExistence type="predicted"/>
<evidence type="ECO:0000256" key="1">
    <source>
        <dbReference type="ARBA" id="ARBA00023054"/>
    </source>
</evidence>
<dbReference type="CDD" id="cd09803">
    <property type="entry name" value="UBAN"/>
    <property type="match status" value="1"/>
</dbReference>
<evidence type="ECO:0000313" key="5">
    <source>
        <dbReference type="EMBL" id="KAK2116167.1"/>
    </source>
</evidence>
<dbReference type="PANTHER" id="PTHR31882:SF2">
    <property type="entry name" value="TNFAIP3-INTERACTING PROTEIN 3"/>
    <property type="match status" value="1"/>
</dbReference>
<evidence type="ECO:0000259" key="4">
    <source>
        <dbReference type="Pfam" id="PF16516"/>
    </source>
</evidence>
<protein>
    <submittedName>
        <fullName evidence="5">TNFAIP3-interacting protein 3</fullName>
    </submittedName>
</protein>
<evidence type="ECO:0000313" key="6">
    <source>
        <dbReference type="Proteomes" id="UP001266305"/>
    </source>
</evidence>
<dbReference type="PANTHER" id="PTHR31882">
    <property type="entry name" value="TNFAIP3-INTERACTING PROTEIN COILED COIL FAMILY MEMBER"/>
    <property type="match status" value="1"/>
</dbReference>
<gene>
    <name evidence="5" type="primary">TNIP3</name>
    <name evidence="5" type="ORF">P7K49_006793</name>
</gene>
<evidence type="ECO:0000256" key="2">
    <source>
        <dbReference type="SAM" id="Coils"/>
    </source>
</evidence>
<sequence length="498" mass="57912">MIVAESSTKHEELKKHPLIELIGSCQEVVVDPDSSVTACAESSTRKNLTNSLEQKIKCLEKQRKECLFHIEKVSAALCERPPQVAELKTKLDASERFLSTREKEQQQRQREDDRQRDLTRDLLQREKEKERLNEELHELKKENKLLKENNALANKEKEHYKCEIKRLNKALQNALNIKCSFSKDCLRKSQVEFCHEEMITEMEVLKQQRRARVQIYEEDFKKERSDRERLNQEKEELQKINETSQSQLNRLNSQSVTMIKACQMEKEKLEKRLRQIYFSTCNCGLVFHLQDSWVPTGPGAVQKQQEHPSLFMERRKEFTYYSSSNIPCQLKKPDYQWYALDQLPPDVQHKANESVSMVSGGHSELPQMMYFTAQVIIRVSKNSEITFVTNDACEFVSPQKRKSVEAHSNREGQQARGEPWLRTLFFVCIVACFCPKGTSSIALFVPSHVSLWHAYRKRLLTAEILIKSEEPRGTANVERGLLAQGNCHSQKTDFTTLA</sequence>
<feature type="region of interest" description="Disordered" evidence="3">
    <location>
        <begin position="99"/>
        <end position="126"/>
    </location>
</feature>
<feature type="coiled-coil region" evidence="2">
    <location>
        <begin position="213"/>
        <end position="254"/>
    </location>
</feature>
<organism evidence="5 6">
    <name type="scientific">Saguinus oedipus</name>
    <name type="common">Cotton-top tamarin</name>
    <name type="synonym">Oedipomidas oedipus</name>
    <dbReference type="NCBI Taxonomy" id="9490"/>
    <lineage>
        <taxon>Eukaryota</taxon>
        <taxon>Metazoa</taxon>
        <taxon>Chordata</taxon>
        <taxon>Craniata</taxon>
        <taxon>Vertebrata</taxon>
        <taxon>Euteleostomi</taxon>
        <taxon>Mammalia</taxon>
        <taxon>Eutheria</taxon>
        <taxon>Euarchontoglires</taxon>
        <taxon>Primates</taxon>
        <taxon>Haplorrhini</taxon>
        <taxon>Platyrrhini</taxon>
        <taxon>Cebidae</taxon>
        <taxon>Callitrichinae</taxon>
        <taxon>Saguinus</taxon>
    </lineage>
</organism>
<feature type="domain" description="NF-kappa-B essential modulator NEMO CC2-LZ" evidence="4">
    <location>
        <begin position="154"/>
        <end position="252"/>
    </location>
</feature>
<name>A0ABQ9W716_SAGOE</name>
<comment type="caution">
    <text evidence="5">The sequence shown here is derived from an EMBL/GenBank/DDBJ whole genome shotgun (WGS) entry which is preliminary data.</text>
</comment>